<protein>
    <recommendedName>
        <fullName evidence="1">Endonuclease/exonuclease/phosphatase domain-containing protein</fullName>
    </recommendedName>
</protein>
<accession>A0A1B6G368</accession>
<dbReference type="InterPro" id="IPR036691">
    <property type="entry name" value="Endo/exonu/phosph_ase_sf"/>
</dbReference>
<dbReference type="Pfam" id="PF14529">
    <property type="entry name" value="Exo_endo_phos_2"/>
    <property type="match status" value="1"/>
</dbReference>
<name>A0A1B6G368_9HEMI</name>
<dbReference type="Gene3D" id="3.60.10.10">
    <property type="entry name" value="Endonuclease/exonuclease/phosphatase"/>
    <property type="match status" value="1"/>
</dbReference>
<feature type="non-terminal residue" evidence="2">
    <location>
        <position position="1"/>
    </location>
</feature>
<proteinExistence type="predicted"/>
<dbReference type="EMBL" id="GECZ01012881">
    <property type="protein sequence ID" value="JAS56888.1"/>
    <property type="molecule type" value="Transcribed_RNA"/>
</dbReference>
<gene>
    <name evidence="2" type="ORF">g.11065</name>
</gene>
<dbReference type="SUPFAM" id="SSF56219">
    <property type="entry name" value="DNase I-like"/>
    <property type="match status" value="1"/>
</dbReference>
<organism evidence="2">
    <name type="scientific">Cuerna arida</name>
    <dbReference type="NCBI Taxonomy" id="1464854"/>
    <lineage>
        <taxon>Eukaryota</taxon>
        <taxon>Metazoa</taxon>
        <taxon>Ecdysozoa</taxon>
        <taxon>Arthropoda</taxon>
        <taxon>Hexapoda</taxon>
        <taxon>Insecta</taxon>
        <taxon>Pterygota</taxon>
        <taxon>Neoptera</taxon>
        <taxon>Paraneoptera</taxon>
        <taxon>Hemiptera</taxon>
        <taxon>Auchenorrhyncha</taxon>
        <taxon>Membracoidea</taxon>
        <taxon>Cicadellidae</taxon>
        <taxon>Cicadellinae</taxon>
        <taxon>Proconiini</taxon>
        <taxon>Cuerna</taxon>
    </lineage>
</organism>
<dbReference type="AlphaFoldDB" id="A0A1B6G368"/>
<evidence type="ECO:0000313" key="2">
    <source>
        <dbReference type="EMBL" id="JAS56888.1"/>
    </source>
</evidence>
<dbReference type="InterPro" id="IPR005135">
    <property type="entry name" value="Endo/exonuclease/phosphatase"/>
</dbReference>
<dbReference type="GO" id="GO:0003824">
    <property type="term" value="F:catalytic activity"/>
    <property type="evidence" value="ECO:0007669"/>
    <property type="project" value="InterPro"/>
</dbReference>
<evidence type="ECO:0000259" key="1">
    <source>
        <dbReference type="Pfam" id="PF14529"/>
    </source>
</evidence>
<sequence length="305" mass="35091">THFCRENHKKGGVAIYVREELDACTQEIPIGSNTELIIEMGMVKIVQRKKQLYILGVYRTPAGNLEEALNLLSAVIEETKAENHDILIMGDINIDGLKIDRNSKMLNNTLSSHNITRLPLPPTRVTSTSSTSIDFICTNLDNDYIESTIIHAAISDHTAQLCKIKHTPRQPPKNTTKCRKFNQENLNLLKARLEREEWREVHSADSPESAYKHFLSTITIIMNSTCPLKNIRLRKKKSQPIYRDEELRHLKETYLQCMRRYELTGKETEKSEMNKAKKDYDINLKNRRRQLSADCIANAENKSKA</sequence>
<feature type="domain" description="Endonuclease/exonuclease/phosphatase" evidence="1">
    <location>
        <begin position="53"/>
        <end position="158"/>
    </location>
</feature>
<dbReference type="PANTHER" id="PTHR33776">
    <property type="entry name" value="ENDO/EXONUCLEASE/PHOSPHATASE DOMAIN-CONTAINING PROTEIN"/>
    <property type="match status" value="1"/>
</dbReference>
<reference evidence="2" key="1">
    <citation type="submission" date="2015-11" db="EMBL/GenBank/DDBJ databases">
        <title>De novo transcriptome assembly of four potential Pierce s Disease insect vectors from Arizona vineyards.</title>
        <authorList>
            <person name="Tassone E.E."/>
        </authorList>
    </citation>
    <scope>NUCLEOTIDE SEQUENCE</scope>
</reference>
<feature type="non-terminal residue" evidence="2">
    <location>
        <position position="305"/>
    </location>
</feature>
<dbReference type="PANTHER" id="PTHR33776:SF4">
    <property type="entry name" value="ENDONUCLEASE_EXONUCLEASE_PHOSPHATASE DOMAIN-CONTAINING PROTEIN"/>
    <property type="match status" value="1"/>
</dbReference>